<sequence>MEGERVRALMVVGVVVMGLLTGQATAESFGDCYKTCVLLCAISSSKSVASCAFKCLKDCIFNSSSLLDSFGVQKTSVHNLCTLQCAYPTCTSVTSRDNPREKEVASCVNSCGSGCSKKKTNSP</sequence>
<name>A0AAV8SVC9_9ROSI</name>
<feature type="chain" id="PRO_5043765199" description="Thionin-like protein 2" evidence="1">
    <location>
        <begin position="27"/>
        <end position="123"/>
    </location>
</feature>
<protein>
    <recommendedName>
        <fullName evidence="4">Thionin-like protein 2</fullName>
    </recommendedName>
</protein>
<dbReference type="EMBL" id="JAIWQS010000009">
    <property type="protein sequence ID" value="KAJ8755990.1"/>
    <property type="molecule type" value="Genomic_DNA"/>
</dbReference>
<proteinExistence type="predicted"/>
<dbReference type="InterPro" id="IPR038975">
    <property type="entry name" value="THNL"/>
</dbReference>
<reference evidence="2 3" key="1">
    <citation type="submission" date="2021-09" db="EMBL/GenBank/DDBJ databases">
        <title>Genomic insights and catalytic innovation underlie evolution of tropane alkaloids biosynthesis.</title>
        <authorList>
            <person name="Wang Y.-J."/>
            <person name="Tian T."/>
            <person name="Huang J.-P."/>
            <person name="Huang S.-X."/>
        </authorList>
    </citation>
    <scope>NUCLEOTIDE SEQUENCE [LARGE SCALE GENOMIC DNA]</scope>
    <source>
        <strain evidence="2">KIB-2018</strain>
        <tissue evidence="2">Leaf</tissue>
    </source>
</reference>
<feature type="signal peptide" evidence="1">
    <location>
        <begin position="1"/>
        <end position="26"/>
    </location>
</feature>
<evidence type="ECO:0008006" key="4">
    <source>
        <dbReference type="Google" id="ProtNLM"/>
    </source>
</evidence>
<gene>
    <name evidence="2" type="ORF">K2173_024535</name>
</gene>
<evidence type="ECO:0000313" key="2">
    <source>
        <dbReference type="EMBL" id="KAJ8755990.1"/>
    </source>
</evidence>
<dbReference type="Proteomes" id="UP001159364">
    <property type="component" value="Linkage Group LG09"/>
</dbReference>
<dbReference type="PANTHER" id="PTHR36312">
    <property type="entry name" value="THIONIN-LIKE PROTEIN 1"/>
    <property type="match status" value="1"/>
</dbReference>
<keyword evidence="3" id="KW-1185">Reference proteome</keyword>
<evidence type="ECO:0000256" key="1">
    <source>
        <dbReference type="SAM" id="SignalP"/>
    </source>
</evidence>
<organism evidence="2 3">
    <name type="scientific">Erythroxylum novogranatense</name>
    <dbReference type="NCBI Taxonomy" id="1862640"/>
    <lineage>
        <taxon>Eukaryota</taxon>
        <taxon>Viridiplantae</taxon>
        <taxon>Streptophyta</taxon>
        <taxon>Embryophyta</taxon>
        <taxon>Tracheophyta</taxon>
        <taxon>Spermatophyta</taxon>
        <taxon>Magnoliopsida</taxon>
        <taxon>eudicotyledons</taxon>
        <taxon>Gunneridae</taxon>
        <taxon>Pentapetalae</taxon>
        <taxon>rosids</taxon>
        <taxon>fabids</taxon>
        <taxon>Malpighiales</taxon>
        <taxon>Erythroxylaceae</taxon>
        <taxon>Erythroxylum</taxon>
    </lineage>
</organism>
<accession>A0AAV8SVC9</accession>
<keyword evidence="1" id="KW-0732">Signal</keyword>
<dbReference type="PANTHER" id="PTHR36312:SF1">
    <property type="entry name" value="OS01G0594500 PROTEIN"/>
    <property type="match status" value="1"/>
</dbReference>
<comment type="caution">
    <text evidence="2">The sequence shown here is derived from an EMBL/GenBank/DDBJ whole genome shotgun (WGS) entry which is preliminary data.</text>
</comment>
<evidence type="ECO:0000313" key="3">
    <source>
        <dbReference type="Proteomes" id="UP001159364"/>
    </source>
</evidence>
<dbReference type="AlphaFoldDB" id="A0AAV8SVC9"/>